<name>A0AA35SHV9_GEOBA</name>
<dbReference type="PANTHER" id="PTHR48207">
    <property type="entry name" value="SUCCINATE--HYDROXYMETHYLGLUTARATE COA-TRANSFERASE"/>
    <property type="match status" value="1"/>
</dbReference>
<reference evidence="3" key="1">
    <citation type="submission" date="2023-03" db="EMBL/GenBank/DDBJ databases">
        <authorList>
            <person name="Steffen K."/>
            <person name="Cardenas P."/>
        </authorList>
    </citation>
    <scope>NUCLEOTIDE SEQUENCE</scope>
</reference>
<evidence type="ECO:0000313" key="3">
    <source>
        <dbReference type="EMBL" id="CAI8030405.1"/>
    </source>
</evidence>
<sequence>MGAEVVLVETESRFTTRVWPPFADGEFGRDRSGGFNLVNNNKLSCSLDLRQPEALELARDIISVSDVLVENYATGVMENLGLGYDEVKNLRPDIVYMSLGAFGRSGPFKDLTGFHSVINLFSGLAAITGYPGSHPRIMGGLIPDAFAGCYCVLAVLEALYHRSQTGEGQFIEVSMTEALTGMIPEAVMEYSLTGKEPPRVGNRDGRKSPHNVFRCLGEEKWVAVARRDRCLTFACWPLSNVTGNVGWADDVRFATVTARVENQDELEALLQHWTVRQSRF</sequence>
<keyword evidence="4" id="KW-1185">Reference proteome</keyword>
<comment type="caution">
    <text evidence="3">The sequence shown here is derived from an EMBL/GenBank/DDBJ whole genome shotgun (WGS) entry which is preliminary data.</text>
</comment>
<dbReference type="EMBL" id="CASHTH010002478">
    <property type="protein sequence ID" value="CAI8030405.1"/>
    <property type="molecule type" value="Genomic_DNA"/>
</dbReference>
<evidence type="ECO:0000256" key="1">
    <source>
        <dbReference type="ARBA" id="ARBA00008383"/>
    </source>
</evidence>
<dbReference type="InterPro" id="IPR003673">
    <property type="entry name" value="CoA-Trfase_fam_III"/>
</dbReference>
<dbReference type="InterPro" id="IPR044855">
    <property type="entry name" value="CoA-Trfase_III_dom3_sf"/>
</dbReference>
<dbReference type="Proteomes" id="UP001174909">
    <property type="component" value="Unassembled WGS sequence"/>
</dbReference>
<evidence type="ECO:0000313" key="4">
    <source>
        <dbReference type="Proteomes" id="UP001174909"/>
    </source>
</evidence>
<dbReference type="Gene3D" id="3.40.50.10540">
    <property type="entry name" value="Crotonobetainyl-coa:carnitine coa-transferase, domain 1"/>
    <property type="match status" value="1"/>
</dbReference>
<dbReference type="Gene3D" id="3.30.1540.10">
    <property type="entry name" value="formyl-coa transferase, domain 3"/>
    <property type="match status" value="1"/>
</dbReference>
<keyword evidence="2" id="KW-0808">Transferase</keyword>
<organism evidence="3 4">
    <name type="scientific">Geodia barretti</name>
    <name type="common">Barrett's horny sponge</name>
    <dbReference type="NCBI Taxonomy" id="519541"/>
    <lineage>
        <taxon>Eukaryota</taxon>
        <taxon>Metazoa</taxon>
        <taxon>Porifera</taxon>
        <taxon>Demospongiae</taxon>
        <taxon>Heteroscleromorpha</taxon>
        <taxon>Tetractinellida</taxon>
        <taxon>Astrophorina</taxon>
        <taxon>Geodiidae</taxon>
        <taxon>Geodia</taxon>
    </lineage>
</organism>
<dbReference type="GO" id="GO:0008410">
    <property type="term" value="F:CoA-transferase activity"/>
    <property type="evidence" value="ECO:0007669"/>
    <property type="project" value="TreeGrafter"/>
</dbReference>
<dbReference type="InterPro" id="IPR023606">
    <property type="entry name" value="CoA-Trfase_III_dom_1_sf"/>
</dbReference>
<gene>
    <name evidence="3" type="ORF">GBAR_LOCUS17252</name>
</gene>
<protein>
    <submittedName>
        <fullName evidence="3">Succinyl-CoA:(R)-benzylsuccinate CoA-transferase subunit BbsF</fullName>
    </submittedName>
</protein>
<accession>A0AA35SHV9</accession>
<dbReference type="Pfam" id="PF02515">
    <property type="entry name" value="CoA_transf_3"/>
    <property type="match status" value="1"/>
</dbReference>
<dbReference type="InterPro" id="IPR050483">
    <property type="entry name" value="CoA-transferase_III_domain"/>
</dbReference>
<evidence type="ECO:0000256" key="2">
    <source>
        <dbReference type="ARBA" id="ARBA00022679"/>
    </source>
</evidence>
<dbReference type="AlphaFoldDB" id="A0AA35SHV9"/>
<dbReference type="SUPFAM" id="SSF89796">
    <property type="entry name" value="CoA-transferase family III (CaiB/BaiF)"/>
    <property type="match status" value="1"/>
</dbReference>
<dbReference type="PANTHER" id="PTHR48207:SF3">
    <property type="entry name" value="SUCCINATE--HYDROXYMETHYLGLUTARATE COA-TRANSFERASE"/>
    <property type="match status" value="1"/>
</dbReference>
<proteinExistence type="inferred from homology"/>
<comment type="similarity">
    <text evidence="1">Belongs to the CoA-transferase III family.</text>
</comment>